<accession>A0A1L7XSW9</accession>
<name>A0A1L7XSW9_9HELO</name>
<evidence type="ECO:0000256" key="1">
    <source>
        <dbReference type="SAM" id="MobiDB-lite"/>
    </source>
</evidence>
<evidence type="ECO:0000313" key="3">
    <source>
        <dbReference type="Proteomes" id="UP000184330"/>
    </source>
</evidence>
<proteinExistence type="predicted"/>
<keyword evidence="3" id="KW-1185">Reference proteome</keyword>
<sequence length="174" mass="19535">MCNFQSPGCGCTKTPNKVEIIEAWVQEIDCPACLEYFEIWKTSAPVIAKWKAESGVEKTVKVQCTDGGLPQHWGQTQSQEPETIGEQQREEDPQPPIIEEPETMSEKGNLRTDSDKEPEAASECENEKPSKKKNTKKHGALNAKCVFKVVFKVLGHFQFWVRAKNVLVDVVGLM</sequence>
<feature type="region of interest" description="Disordered" evidence="1">
    <location>
        <begin position="67"/>
        <end position="137"/>
    </location>
</feature>
<reference evidence="2 3" key="1">
    <citation type="submission" date="2016-03" db="EMBL/GenBank/DDBJ databases">
        <authorList>
            <person name="Ploux O."/>
        </authorList>
    </citation>
    <scope>NUCLEOTIDE SEQUENCE [LARGE SCALE GENOMIC DNA]</scope>
    <source>
        <strain evidence="2 3">UAMH 11012</strain>
    </source>
</reference>
<feature type="compositionally biased region" description="Basic and acidic residues" evidence="1">
    <location>
        <begin position="104"/>
        <end position="129"/>
    </location>
</feature>
<organism evidence="2 3">
    <name type="scientific">Phialocephala subalpina</name>
    <dbReference type="NCBI Taxonomy" id="576137"/>
    <lineage>
        <taxon>Eukaryota</taxon>
        <taxon>Fungi</taxon>
        <taxon>Dikarya</taxon>
        <taxon>Ascomycota</taxon>
        <taxon>Pezizomycotina</taxon>
        <taxon>Leotiomycetes</taxon>
        <taxon>Helotiales</taxon>
        <taxon>Mollisiaceae</taxon>
        <taxon>Phialocephala</taxon>
        <taxon>Phialocephala fortinii species complex</taxon>
    </lineage>
</organism>
<evidence type="ECO:0000313" key="2">
    <source>
        <dbReference type="EMBL" id="CZR68067.1"/>
    </source>
</evidence>
<dbReference type="Proteomes" id="UP000184330">
    <property type="component" value="Unassembled WGS sequence"/>
</dbReference>
<gene>
    <name evidence="2" type="ORF">PAC_17966</name>
</gene>
<protein>
    <submittedName>
        <fullName evidence="2">Uncharacterized protein</fullName>
    </submittedName>
</protein>
<dbReference type="EMBL" id="FJOG01000050">
    <property type="protein sequence ID" value="CZR68067.1"/>
    <property type="molecule type" value="Genomic_DNA"/>
</dbReference>
<dbReference type="AlphaFoldDB" id="A0A1L7XSW9"/>